<evidence type="ECO:0000256" key="8">
    <source>
        <dbReference type="SAM" id="Phobius"/>
    </source>
</evidence>
<evidence type="ECO:0000256" key="5">
    <source>
        <dbReference type="ARBA" id="ARBA00022989"/>
    </source>
</evidence>
<reference evidence="9 10" key="1">
    <citation type="submission" date="2018-11" db="EMBL/GenBank/DDBJ databases">
        <title>Clostridium sp. nov., a member of the family Erysipelotrichaceae isolated from pig faeces.</title>
        <authorList>
            <person name="Chang Y.-H."/>
        </authorList>
    </citation>
    <scope>NUCLEOTIDE SEQUENCE [LARGE SCALE GENOMIC DNA]</scope>
    <source>
        <strain evidence="9 10">YH-panp20</strain>
    </source>
</reference>
<dbReference type="AlphaFoldDB" id="A0A3N0HY60"/>
<feature type="transmembrane region" description="Helical" evidence="8">
    <location>
        <begin position="127"/>
        <end position="149"/>
    </location>
</feature>
<feature type="transmembrane region" description="Helical" evidence="8">
    <location>
        <begin position="73"/>
        <end position="96"/>
    </location>
</feature>
<evidence type="ECO:0000256" key="6">
    <source>
        <dbReference type="ARBA" id="ARBA00023065"/>
    </source>
</evidence>
<feature type="transmembrane region" description="Helical" evidence="8">
    <location>
        <begin position="156"/>
        <end position="173"/>
    </location>
</feature>
<evidence type="ECO:0000256" key="1">
    <source>
        <dbReference type="ARBA" id="ARBA00004651"/>
    </source>
</evidence>
<dbReference type="InterPro" id="IPR003445">
    <property type="entry name" value="Cat_transpt"/>
</dbReference>
<dbReference type="GO" id="GO:0005886">
    <property type="term" value="C:plasma membrane"/>
    <property type="evidence" value="ECO:0007669"/>
    <property type="project" value="UniProtKB-SubCell"/>
</dbReference>
<proteinExistence type="predicted"/>
<evidence type="ECO:0000256" key="2">
    <source>
        <dbReference type="ARBA" id="ARBA00022448"/>
    </source>
</evidence>
<keyword evidence="7 8" id="KW-0472">Membrane</keyword>
<keyword evidence="5 8" id="KW-1133">Transmembrane helix</keyword>
<keyword evidence="3" id="KW-1003">Cell membrane</keyword>
<feature type="transmembrane region" description="Helical" evidence="8">
    <location>
        <begin position="284"/>
        <end position="301"/>
    </location>
</feature>
<sequence length="440" mass="48070">MSFKKRFTSARIIILGFAGVILLGALLLMLPISSQKHVVTPFLDCLFTSTSAVCVTGLIVHDTATYWTSFGQFIILLLIQIGGMGVVTIACALAILSGRKIGILQRATMQDSIGAFQMGGIMRMVKFIIKGVVLLEGLGAVSLSFVFVPKFGWGQGIWYAIFHSISAFCNAGFDLMGVIKPYSSIMTMRSNPIINWTIMLLIIIGGLGFFVWNNILVHKWHFRKYSLHAKVVLLTTFLLLVLPTVYFFFGEFQNVHDLSTRFFLSAFQSVTARTAGFNSVDFNTMTQTGAMVMTLLMLIGGSPGSTAGGMKTTTFAVMLANVTAIFHRDNVHMFHRRIDNDTVRSAATIFTMYITLCVGVAMIISRIEGIPMMACLFEAASAIGTVGCTMGITPHLCAVSHILLILLMYFGRVGGLTLAYAVASKSRFVKSMPEERISVG</sequence>
<dbReference type="RefSeq" id="WP_128521177.1">
    <property type="nucleotide sequence ID" value="NZ_JBQHVF010000014.1"/>
</dbReference>
<dbReference type="Pfam" id="PF02386">
    <property type="entry name" value="TrkH"/>
    <property type="match status" value="1"/>
</dbReference>
<comment type="subcellular location">
    <subcellularLocation>
        <location evidence="1">Cell membrane</location>
        <topology evidence="1">Multi-pass membrane protein</topology>
    </subcellularLocation>
</comment>
<dbReference type="GO" id="GO:0030001">
    <property type="term" value="P:metal ion transport"/>
    <property type="evidence" value="ECO:0007669"/>
    <property type="project" value="UniProtKB-ARBA"/>
</dbReference>
<organism evidence="9 10">
    <name type="scientific">Absicoccus porci</name>
    <dbReference type="NCBI Taxonomy" id="2486576"/>
    <lineage>
        <taxon>Bacteria</taxon>
        <taxon>Bacillati</taxon>
        <taxon>Bacillota</taxon>
        <taxon>Erysipelotrichia</taxon>
        <taxon>Erysipelotrichales</taxon>
        <taxon>Erysipelotrichaceae</taxon>
        <taxon>Absicoccus</taxon>
    </lineage>
</organism>
<gene>
    <name evidence="9" type="ORF">EDX97_10895</name>
</gene>
<feature type="transmembrane region" description="Helical" evidence="8">
    <location>
        <begin position="376"/>
        <end position="396"/>
    </location>
</feature>
<dbReference type="Proteomes" id="UP000276568">
    <property type="component" value="Unassembled WGS sequence"/>
</dbReference>
<evidence type="ECO:0000256" key="7">
    <source>
        <dbReference type="ARBA" id="ARBA00023136"/>
    </source>
</evidence>
<feature type="transmembrane region" description="Helical" evidence="8">
    <location>
        <begin position="12"/>
        <end position="32"/>
    </location>
</feature>
<dbReference type="PANTHER" id="PTHR32024">
    <property type="entry name" value="TRK SYSTEM POTASSIUM UPTAKE PROTEIN TRKG-RELATED"/>
    <property type="match status" value="1"/>
</dbReference>
<name>A0A3N0HY60_9FIRM</name>
<evidence type="ECO:0000313" key="10">
    <source>
        <dbReference type="Proteomes" id="UP000276568"/>
    </source>
</evidence>
<protein>
    <submittedName>
        <fullName evidence="9">Trk family potassium uptake protein</fullName>
    </submittedName>
</protein>
<comment type="caution">
    <text evidence="9">The sequence shown here is derived from an EMBL/GenBank/DDBJ whole genome shotgun (WGS) entry which is preliminary data.</text>
</comment>
<keyword evidence="6" id="KW-0406">Ion transport</keyword>
<feature type="transmembrane region" description="Helical" evidence="8">
    <location>
        <begin position="193"/>
        <end position="215"/>
    </location>
</feature>
<keyword evidence="10" id="KW-1185">Reference proteome</keyword>
<feature type="transmembrane region" description="Helical" evidence="8">
    <location>
        <begin position="38"/>
        <end position="61"/>
    </location>
</feature>
<feature type="transmembrane region" description="Helical" evidence="8">
    <location>
        <begin position="402"/>
        <end position="423"/>
    </location>
</feature>
<dbReference type="PANTHER" id="PTHR32024:SF1">
    <property type="entry name" value="KTR SYSTEM POTASSIUM UPTAKE PROTEIN B"/>
    <property type="match status" value="1"/>
</dbReference>
<keyword evidence="4 8" id="KW-0812">Transmembrane</keyword>
<evidence type="ECO:0000256" key="3">
    <source>
        <dbReference type="ARBA" id="ARBA00022475"/>
    </source>
</evidence>
<feature type="transmembrane region" description="Helical" evidence="8">
    <location>
        <begin position="346"/>
        <end position="364"/>
    </location>
</feature>
<dbReference type="OrthoDB" id="9810952at2"/>
<accession>A0A3N0HY60</accession>
<keyword evidence="2" id="KW-0813">Transport</keyword>
<evidence type="ECO:0000313" key="9">
    <source>
        <dbReference type="EMBL" id="RNM29130.1"/>
    </source>
</evidence>
<feature type="transmembrane region" description="Helical" evidence="8">
    <location>
        <begin position="227"/>
        <end position="249"/>
    </location>
</feature>
<dbReference type="GO" id="GO:0008324">
    <property type="term" value="F:monoatomic cation transmembrane transporter activity"/>
    <property type="evidence" value="ECO:0007669"/>
    <property type="project" value="InterPro"/>
</dbReference>
<evidence type="ECO:0000256" key="4">
    <source>
        <dbReference type="ARBA" id="ARBA00022692"/>
    </source>
</evidence>
<dbReference type="EMBL" id="RJQC01000005">
    <property type="protein sequence ID" value="RNM29130.1"/>
    <property type="molecule type" value="Genomic_DNA"/>
</dbReference>